<sequence>MMQILETVSDVIFGLLLFGVIGLSFAYIIDVCRQKKIE</sequence>
<reference evidence="2 3" key="1">
    <citation type="journal article" date="2017" name="Front. Microbiol.">
        <title>Genome Sequence of Desulfurella amilsii Strain TR1 and Comparative Genomics of Desulfurellaceae Family.</title>
        <authorList>
            <person name="Florentino A.P."/>
            <person name="Stams A.J."/>
            <person name="Sanchez-Andrea I."/>
        </authorList>
    </citation>
    <scope>NUCLEOTIDE SEQUENCE [LARGE SCALE GENOMIC DNA]</scope>
    <source>
        <strain evidence="2 3">TR1</strain>
    </source>
</reference>
<organism evidence="2 3">
    <name type="scientific">Desulfurella amilsii</name>
    <dbReference type="NCBI Taxonomy" id="1562698"/>
    <lineage>
        <taxon>Bacteria</taxon>
        <taxon>Pseudomonadati</taxon>
        <taxon>Campylobacterota</taxon>
        <taxon>Desulfurellia</taxon>
        <taxon>Desulfurellales</taxon>
        <taxon>Desulfurellaceae</taxon>
        <taxon>Desulfurella</taxon>
    </lineage>
</organism>
<dbReference type="EMBL" id="MDSU01000015">
    <property type="protein sequence ID" value="OSS42539.1"/>
    <property type="molecule type" value="Genomic_DNA"/>
</dbReference>
<accession>A0A1X4XYC8</accession>
<protein>
    <submittedName>
        <fullName evidence="2">Uncharacterized protein</fullName>
    </submittedName>
</protein>
<dbReference type="Proteomes" id="UP000194141">
    <property type="component" value="Unassembled WGS sequence"/>
</dbReference>
<dbReference type="AlphaFoldDB" id="A0A1X4XYC8"/>
<keyword evidence="1" id="KW-0812">Transmembrane</keyword>
<evidence type="ECO:0000256" key="1">
    <source>
        <dbReference type="SAM" id="Phobius"/>
    </source>
</evidence>
<keyword evidence="1" id="KW-0472">Membrane</keyword>
<proteinExistence type="predicted"/>
<keyword evidence="1" id="KW-1133">Transmembrane helix</keyword>
<comment type="caution">
    <text evidence="2">The sequence shown here is derived from an EMBL/GenBank/DDBJ whole genome shotgun (WGS) entry which is preliminary data.</text>
</comment>
<evidence type="ECO:0000313" key="2">
    <source>
        <dbReference type="EMBL" id="OSS42539.1"/>
    </source>
</evidence>
<feature type="transmembrane region" description="Helical" evidence="1">
    <location>
        <begin position="12"/>
        <end position="32"/>
    </location>
</feature>
<keyword evidence="3" id="KW-1185">Reference proteome</keyword>
<evidence type="ECO:0000313" key="3">
    <source>
        <dbReference type="Proteomes" id="UP000194141"/>
    </source>
</evidence>
<name>A0A1X4XYC8_9BACT</name>
<gene>
    <name evidence="2" type="ORF">DESAMIL20_654</name>
</gene>